<evidence type="ECO:0000313" key="2">
    <source>
        <dbReference type="Proteomes" id="UP001358417"/>
    </source>
</evidence>
<dbReference type="GeneID" id="89968963"/>
<name>A0AAV9NU68_9EURO</name>
<evidence type="ECO:0000313" key="1">
    <source>
        <dbReference type="EMBL" id="KAK5064907.1"/>
    </source>
</evidence>
<reference evidence="1 2" key="1">
    <citation type="submission" date="2023-08" db="EMBL/GenBank/DDBJ databases">
        <title>Black Yeasts Isolated from many extreme environments.</title>
        <authorList>
            <person name="Coleine C."/>
            <person name="Stajich J.E."/>
            <person name="Selbmann L."/>
        </authorList>
    </citation>
    <scope>NUCLEOTIDE SEQUENCE [LARGE SCALE GENOMIC DNA]</scope>
    <source>
        <strain evidence="1 2">CCFEE 5792</strain>
    </source>
</reference>
<organism evidence="1 2">
    <name type="scientific">Exophiala bonariae</name>
    <dbReference type="NCBI Taxonomy" id="1690606"/>
    <lineage>
        <taxon>Eukaryota</taxon>
        <taxon>Fungi</taxon>
        <taxon>Dikarya</taxon>
        <taxon>Ascomycota</taxon>
        <taxon>Pezizomycotina</taxon>
        <taxon>Eurotiomycetes</taxon>
        <taxon>Chaetothyriomycetidae</taxon>
        <taxon>Chaetothyriales</taxon>
        <taxon>Herpotrichiellaceae</taxon>
        <taxon>Exophiala</taxon>
    </lineage>
</organism>
<keyword evidence="2" id="KW-1185">Reference proteome</keyword>
<dbReference type="RefSeq" id="XP_064712231.1">
    <property type="nucleotide sequence ID" value="XM_064844371.1"/>
</dbReference>
<dbReference type="EMBL" id="JAVRRD010000001">
    <property type="protein sequence ID" value="KAK5064907.1"/>
    <property type="molecule type" value="Genomic_DNA"/>
</dbReference>
<dbReference type="Proteomes" id="UP001358417">
    <property type="component" value="Unassembled WGS sequence"/>
</dbReference>
<proteinExistence type="predicted"/>
<comment type="caution">
    <text evidence="1">The sequence shown here is derived from an EMBL/GenBank/DDBJ whole genome shotgun (WGS) entry which is preliminary data.</text>
</comment>
<sequence length="373" mass="42517">MELYRPGCAVFPYLPCHNLEALQIETSGLWDCHFDLKALLPCLKHPKLENLVIDGYMNLYDSSWTRKFAEGGVDHLVPNLKRFHLENLSIDIGDLKEFLERFNNLKTFVYNGDDVLNADFPSYRDDDITDNDHEDHYQDRQPCFPLQPLQASVQNLWLGMDYEAEQMWDPAGLVHHSLLDFRSLKRLIICSSMLFGTCFETTGDKERSGAGPKSLETFLPASIEELLLFELDDDSFRARVPVHGYIKGSVGGSQNLPRLRKISIIGGERTSTYEHRKLHSGKLVECPHIGEGRDGWPRHYLCRQFSPVENRFVGYTQTTHKSDQCTSGTDTTNEQNVWTVCFSEFIPRDTPATFGLDGLNKFRKAANGSRVSS</sequence>
<accession>A0AAV9NU68</accession>
<protein>
    <submittedName>
        <fullName evidence="1">Uncharacterized protein</fullName>
    </submittedName>
</protein>
<gene>
    <name evidence="1" type="ORF">LTR84_000741</name>
</gene>
<dbReference type="AlphaFoldDB" id="A0AAV9NU68"/>